<dbReference type="InterPro" id="IPR005545">
    <property type="entry name" value="YCII"/>
</dbReference>
<dbReference type="PANTHER" id="PTHR37828">
    <property type="entry name" value="GSR2449 PROTEIN"/>
    <property type="match status" value="1"/>
</dbReference>
<name>A0A1H0DQT6_9ACTN</name>
<evidence type="ECO:0000259" key="2">
    <source>
        <dbReference type="Pfam" id="PF03795"/>
    </source>
</evidence>
<dbReference type="PANTHER" id="PTHR37828:SF1">
    <property type="entry name" value="YCII-RELATED DOMAIN-CONTAINING PROTEIN"/>
    <property type="match status" value="1"/>
</dbReference>
<evidence type="ECO:0000313" key="3">
    <source>
        <dbReference type="EMBL" id="SDN72534.1"/>
    </source>
</evidence>
<dbReference type="STRING" id="1196353.SAMN05444921_13554"/>
<gene>
    <name evidence="3" type="ORF">SAMN05444921_13554</name>
</gene>
<dbReference type="AlphaFoldDB" id="A0A1H0DQT6"/>
<accession>A0A1H0DQT6</accession>
<organism evidence="3 4">
    <name type="scientific">Streptomyces wuyuanensis</name>
    <dbReference type="NCBI Taxonomy" id="1196353"/>
    <lineage>
        <taxon>Bacteria</taxon>
        <taxon>Bacillati</taxon>
        <taxon>Actinomycetota</taxon>
        <taxon>Actinomycetes</taxon>
        <taxon>Kitasatosporales</taxon>
        <taxon>Streptomycetaceae</taxon>
        <taxon>Streptomyces</taxon>
    </lineage>
</organism>
<evidence type="ECO:0000313" key="4">
    <source>
        <dbReference type="Proteomes" id="UP000199063"/>
    </source>
</evidence>
<protein>
    <recommendedName>
        <fullName evidence="2">YCII-related domain-containing protein</fullName>
    </recommendedName>
</protein>
<feature type="domain" description="YCII-related" evidence="2">
    <location>
        <begin position="15"/>
        <end position="83"/>
    </location>
</feature>
<sequence>MKHFVVTLEFTGTSMDQEVSAAQAAFAHRLYNKGALVLAGPFGDGEGGMAVLRCDSLEQAEKLYRDSPVIRSGHATFKVREWKVLLGEI</sequence>
<dbReference type="Proteomes" id="UP000199063">
    <property type="component" value="Unassembled WGS sequence"/>
</dbReference>
<dbReference type="EMBL" id="FNHI01000035">
    <property type="protein sequence ID" value="SDN72534.1"/>
    <property type="molecule type" value="Genomic_DNA"/>
</dbReference>
<comment type="similarity">
    <text evidence="1">Belongs to the YciI family.</text>
</comment>
<proteinExistence type="inferred from homology"/>
<dbReference type="InterPro" id="IPR011008">
    <property type="entry name" value="Dimeric_a/b-barrel"/>
</dbReference>
<keyword evidence="4" id="KW-1185">Reference proteome</keyword>
<dbReference type="Pfam" id="PF03795">
    <property type="entry name" value="YCII"/>
    <property type="match status" value="1"/>
</dbReference>
<dbReference type="Gene3D" id="3.30.70.1060">
    <property type="entry name" value="Dimeric alpha+beta barrel"/>
    <property type="match status" value="1"/>
</dbReference>
<evidence type="ECO:0000256" key="1">
    <source>
        <dbReference type="ARBA" id="ARBA00007689"/>
    </source>
</evidence>
<dbReference type="SUPFAM" id="SSF54909">
    <property type="entry name" value="Dimeric alpha+beta barrel"/>
    <property type="match status" value="1"/>
</dbReference>
<reference evidence="4" key="1">
    <citation type="submission" date="2016-10" db="EMBL/GenBank/DDBJ databases">
        <authorList>
            <person name="Varghese N."/>
            <person name="Submissions S."/>
        </authorList>
    </citation>
    <scope>NUCLEOTIDE SEQUENCE [LARGE SCALE GENOMIC DNA]</scope>
    <source>
        <strain evidence="4">CGMCC 4.7042</strain>
    </source>
</reference>